<dbReference type="STRING" id="290052.ASU35_10260"/>
<protein>
    <submittedName>
        <fullName evidence="1">Uncharacterized protein</fullName>
    </submittedName>
</protein>
<dbReference type="RefSeq" id="WP_058352605.1">
    <property type="nucleotide sequence ID" value="NZ_CABMMD010000152.1"/>
</dbReference>
<reference evidence="1 2" key="1">
    <citation type="submission" date="2015-11" db="EMBL/GenBank/DDBJ databases">
        <title>Butyribacter intestini gen. nov., sp. nov., a butyric acid-producing bacterium of the family Lachnospiraceae isolated from the human faeces.</title>
        <authorList>
            <person name="Zou Y."/>
            <person name="Xue W."/>
            <person name="Luo G."/>
            <person name="Lv M."/>
        </authorList>
    </citation>
    <scope>NUCLEOTIDE SEQUENCE [LARGE SCALE GENOMIC DNA]</scope>
    <source>
        <strain evidence="1 2">ACET-33324</strain>
    </source>
</reference>
<name>A0A0V8QFD8_9FIRM</name>
<gene>
    <name evidence="1" type="ORF">ASU35_10260</name>
</gene>
<evidence type="ECO:0000313" key="2">
    <source>
        <dbReference type="Proteomes" id="UP000054874"/>
    </source>
</evidence>
<organism evidence="1 2">
    <name type="scientific">Acetivibrio ethanolgignens</name>
    <dbReference type="NCBI Taxonomy" id="290052"/>
    <lineage>
        <taxon>Bacteria</taxon>
        <taxon>Bacillati</taxon>
        <taxon>Bacillota</taxon>
        <taxon>Clostridia</taxon>
        <taxon>Eubacteriales</taxon>
        <taxon>Oscillospiraceae</taxon>
        <taxon>Acetivibrio</taxon>
    </lineage>
</organism>
<accession>A0A0V8QFD8</accession>
<proteinExistence type="predicted"/>
<evidence type="ECO:0000313" key="1">
    <source>
        <dbReference type="EMBL" id="KSV59134.1"/>
    </source>
</evidence>
<dbReference type="EMBL" id="LNAM01000152">
    <property type="protein sequence ID" value="KSV59134.1"/>
    <property type="molecule type" value="Genomic_DNA"/>
</dbReference>
<comment type="caution">
    <text evidence="1">The sequence shown here is derived from an EMBL/GenBank/DDBJ whole genome shotgun (WGS) entry which is preliminary data.</text>
</comment>
<keyword evidence="2" id="KW-1185">Reference proteome</keyword>
<dbReference type="AlphaFoldDB" id="A0A0V8QFD8"/>
<sequence length="169" mass="19859">MGCLEVANKGYGFNYKYNFNEFREFNWSKVLPSDLGEYKIPDGLEDWQKACYVGATAGYVYREQHGNIDFNSIEDYEIMGYLLAALGVCFEKMHGLPKDSIRSLEDYNGYVMFFLCVTWPPKEYNETLATLTQDSFLKKINEFLSKLCCKEKTRNFYNALEMCEEYIKW</sequence>
<dbReference type="Proteomes" id="UP000054874">
    <property type="component" value="Unassembled WGS sequence"/>
</dbReference>